<comment type="caution">
    <text evidence="2">The sequence shown here is derived from an EMBL/GenBank/DDBJ whole genome shotgun (WGS) entry which is preliminary data.</text>
</comment>
<organism evidence="2 3">
    <name type="scientific">Pedobacter panaciterrae</name>
    <dbReference type="NCBI Taxonomy" id="363849"/>
    <lineage>
        <taxon>Bacteria</taxon>
        <taxon>Pseudomonadati</taxon>
        <taxon>Bacteroidota</taxon>
        <taxon>Sphingobacteriia</taxon>
        <taxon>Sphingobacteriales</taxon>
        <taxon>Sphingobacteriaceae</taxon>
        <taxon>Pedobacter</taxon>
    </lineage>
</organism>
<name>A0ABU8NKX5_9SPHI</name>
<accession>A0ABU8NKX5</accession>
<proteinExistence type="predicted"/>
<evidence type="ECO:0000256" key="1">
    <source>
        <dbReference type="SAM" id="Phobius"/>
    </source>
</evidence>
<evidence type="ECO:0008006" key="4">
    <source>
        <dbReference type="Google" id="ProtNLM"/>
    </source>
</evidence>
<feature type="transmembrane region" description="Helical" evidence="1">
    <location>
        <begin position="44"/>
        <end position="63"/>
    </location>
</feature>
<dbReference type="RefSeq" id="WP_288881169.1">
    <property type="nucleotide sequence ID" value="NZ_CBFGNQ010000006.1"/>
</dbReference>
<reference evidence="2 3" key="1">
    <citation type="submission" date="2024-03" db="EMBL/GenBank/DDBJ databases">
        <title>Sequence of Lycoming College Course Isolates.</title>
        <authorList>
            <person name="Plotts O."/>
            <person name="Newman J."/>
        </authorList>
    </citation>
    <scope>NUCLEOTIDE SEQUENCE [LARGE SCALE GENOMIC DNA]</scope>
    <source>
        <strain evidence="2 3">CJB-3</strain>
    </source>
</reference>
<dbReference type="Proteomes" id="UP001378956">
    <property type="component" value="Unassembled WGS sequence"/>
</dbReference>
<gene>
    <name evidence="2" type="ORF">WAE58_10495</name>
</gene>
<evidence type="ECO:0000313" key="2">
    <source>
        <dbReference type="EMBL" id="MEJ2902857.1"/>
    </source>
</evidence>
<keyword evidence="3" id="KW-1185">Reference proteome</keyword>
<keyword evidence="1" id="KW-0812">Transmembrane</keyword>
<evidence type="ECO:0000313" key="3">
    <source>
        <dbReference type="Proteomes" id="UP001378956"/>
    </source>
</evidence>
<protein>
    <recommendedName>
        <fullName evidence="4">Outer membrane protein with beta-barrel domain</fullName>
    </recommendedName>
</protein>
<sequence>MNTLDDKFSNHIKAVFEEFDTEGADYGWAELRKDFPSKSSHKPLYLWLSGIAASLLLAGVFLFNTNNNDSFKNVSQQNNTAKATPIAPQKTDSNLDKATNKEINTFDKKIVSAKIVKGIAPANLEEKQLIPVSITDTIINSNEPGRDSANLLANVVAVKPDSVKTTKPTILEFLQKENEKENKPVLASAGKKAREDKKNALFDVYTATFLNYYADNPVKVNAGAGFNANIRINKNVYLSMGAGISETNITYQSSVPSSLSNLSSSAADAALINGYVVGANGTKLDARFLNIDIPVAVKFYPGKSGKYYLSTGVNSSTYLNQKYSSSISGFNPYSNSYSDFKGKTEESNFKGFDFANSAIFAIGINQSLGKSSTLTFEPFFKPSLRGYGDKNIKINTAGLNLKLSLGGKK</sequence>
<keyword evidence="1" id="KW-0472">Membrane</keyword>
<dbReference type="EMBL" id="JBBEUB010000003">
    <property type="protein sequence ID" value="MEJ2902857.1"/>
    <property type="molecule type" value="Genomic_DNA"/>
</dbReference>
<keyword evidence="1" id="KW-1133">Transmembrane helix</keyword>